<name>A0A068EFN6_STRGL</name>
<evidence type="ECO:0000256" key="2">
    <source>
        <dbReference type="ARBA" id="ARBA00007520"/>
    </source>
</evidence>
<evidence type="ECO:0000256" key="3">
    <source>
        <dbReference type="ARBA" id="ARBA00022448"/>
    </source>
</evidence>
<proteinExistence type="inferred from homology"/>
<accession>A0A068EFN6</accession>
<evidence type="ECO:0000313" key="11">
    <source>
        <dbReference type="EMBL" id="AID47001.1"/>
    </source>
</evidence>
<keyword evidence="7 9" id="KW-0472">Membrane</keyword>
<dbReference type="PANTHER" id="PTHR23501">
    <property type="entry name" value="MAJOR FACILITATOR SUPERFAMILY"/>
    <property type="match status" value="1"/>
</dbReference>
<feature type="region of interest" description="Disordered" evidence="8">
    <location>
        <begin position="502"/>
        <end position="521"/>
    </location>
</feature>
<feature type="transmembrane region" description="Helical" evidence="9">
    <location>
        <begin position="372"/>
        <end position="392"/>
    </location>
</feature>
<feature type="transmembrane region" description="Helical" evidence="9">
    <location>
        <begin position="20"/>
        <end position="45"/>
    </location>
</feature>
<feature type="transmembrane region" description="Helical" evidence="9">
    <location>
        <begin position="113"/>
        <end position="134"/>
    </location>
</feature>
<protein>
    <submittedName>
        <fullName evidence="11 12">Transporter</fullName>
    </submittedName>
</protein>
<dbReference type="InterPro" id="IPR005829">
    <property type="entry name" value="Sugar_transporter_CS"/>
</dbReference>
<reference evidence="12 13" key="2">
    <citation type="submission" date="2018-08" db="EMBL/GenBank/DDBJ databases">
        <title>Streptomyces globisporus 1912-4Crt, whole genome shotgun sequence.</title>
        <authorList>
            <person name="Matselyukh B."/>
        </authorList>
    </citation>
    <scope>NUCLEOTIDE SEQUENCE [LARGE SCALE GENOMIC DNA]</scope>
    <source>
        <strain evidence="12 13">1912-4Crt</strain>
    </source>
</reference>
<dbReference type="PANTHER" id="PTHR23501:SF197">
    <property type="entry name" value="COMD"/>
    <property type="match status" value="1"/>
</dbReference>
<keyword evidence="6 9" id="KW-1133">Transmembrane helix</keyword>
<dbReference type="CDD" id="cd17502">
    <property type="entry name" value="MFS_Azr1_MDR_like"/>
    <property type="match status" value="1"/>
</dbReference>
<feature type="transmembrane region" description="Helical" evidence="9">
    <location>
        <begin position="146"/>
        <end position="164"/>
    </location>
</feature>
<gene>
    <name evidence="11" type="primary">lndJ</name>
    <name evidence="12" type="ORF">D3105_03550</name>
</gene>
<feature type="domain" description="Major facilitator superfamily (MFS) profile" evidence="10">
    <location>
        <begin position="23"/>
        <end position="499"/>
    </location>
</feature>
<dbReference type="NCBIfam" id="TIGR00711">
    <property type="entry name" value="efflux_EmrB"/>
    <property type="match status" value="1"/>
</dbReference>
<dbReference type="FunFam" id="1.20.1720.10:FF:000004">
    <property type="entry name" value="EmrB/QacA family drug resistance transporter"/>
    <property type="match status" value="1"/>
</dbReference>
<dbReference type="GO" id="GO:0022857">
    <property type="term" value="F:transmembrane transporter activity"/>
    <property type="evidence" value="ECO:0007669"/>
    <property type="project" value="InterPro"/>
</dbReference>
<dbReference type="GO" id="GO:0005886">
    <property type="term" value="C:plasma membrane"/>
    <property type="evidence" value="ECO:0007669"/>
    <property type="project" value="UniProtKB-SubCell"/>
</dbReference>
<dbReference type="PROSITE" id="PS50850">
    <property type="entry name" value="MFS"/>
    <property type="match status" value="1"/>
</dbReference>
<evidence type="ECO:0000256" key="1">
    <source>
        <dbReference type="ARBA" id="ARBA00004651"/>
    </source>
</evidence>
<dbReference type="RefSeq" id="WP_118899889.1">
    <property type="nucleotide sequence ID" value="NZ_QWFA01000010.1"/>
</dbReference>
<keyword evidence="3" id="KW-0813">Transport</keyword>
<dbReference type="PROSITE" id="PS00217">
    <property type="entry name" value="SUGAR_TRANSPORT_2"/>
    <property type="match status" value="1"/>
</dbReference>
<feature type="transmembrane region" description="Helical" evidence="9">
    <location>
        <begin position="88"/>
        <end position="107"/>
    </location>
</feature>
<dbReference type="InterPro" id="IPR036259">
    <property type="entry name" value="MFS_trans_sf"/>
</dbReference>
<evidence type="ECO:0000313" key="13">
    <source>
        <dbReference type="Proteomes" id="UP000285596"/>
    </source>
</evidence>
<dbReference type="EMBL" id="QWFA01000010">
    <property type="protein sequence ID" value="ROV69896.1"/>
    <property type="molecule type" value="Genomic_DNA"/>
</dbReference>
<feature type="transmembrane region" description="Helical" evidence="9">
    <location>
        <begin position="475"/>
        <end position="494"/>
    </location>
</feature>
<feature type="transmembrane region" description="Helical" evidence="9">
    <location>
        <begin position="176"/>
        <end position="197"/>
    </location>
</feature>
<reference evidence="11" key="1">
    <citation type="submission" date="2014-03" db="EMBL/GenBank/DDBJ databases">
        <authorList>
            <person name="Matselyukh B.P."/>
        </authorList>
    </citation>
    <scope>NUCLEOTIDE SEQUENCE</scope>
    <source>
        <strain evidence="11">1912</strain>
    </source>
</reference>
<dbReference type="AlphaFoldDB" id="A0A068EFN6"/>
<dbReference type="Gene3D" id="1.20.1250.20">
    <property type="entry name" value="MFS general substrate transporter like domains"/>
    <property type="match status" value="1"/>
</dbReference>
<dbReference type="SUPFAM" id="SSF103473">
    <property type="entry name" value="MFS general substrate transporter"/>
    <property type="match status" value="1"/>
</dbReference>
<dbReference type="Pfam" id="PF07690">
    <property type="entry name" value="MFS_1"/>
    <property type="match status" value="1"/>
</dbReference>
<feature type="transmembrane region" description="Helical" evidence="9">
    <location>
        <begin position="209"/>
        <end position="229"/>
    </location>
</feature>
<evidence type="ECO:0000256" key="8">
    <source>
        <dbReference type="SAM" id="MobiDB-lite"/>
    </source>
</evidence>
<dbReference type="Proteomes" id="UP000285596">
    <property type="component" value="Unassembled WGS sequence"/>
</dbReference>
<dbReference type="Gene3D" id="1.20.1720.10">
    <property type="entry name" value="Multidrug resistance protein D"/>
    <property type="match status" value="1"/>
</dbReference>
<evidence type="ECO:0000259" key="10">
    <source>
        <dbReference type="PROSITE" id="PS50850"/>
    </source>
</evidence>
<evidence type="ECO:0000256" key="6">
    <source>
        <dbReference type="ARBA" id="ARBA00022989"/>
    </source>
</evidence>
<feature type="transmembrane region" description="Helical" evidence="9">
    <location>
        <begin position="235"/>
        <end position="257"/>
    </location>
</feature>
<organism evidence="11">
    <name type="scientific">Streptomyces globisporus</name>
    <dbReference type="NCBI Taxonomy" id="1908"/>
    <lineage>
        <taxon>Bacteria</taxon>
        <taxon>Bacillati</taxon>
        <taxon>Actinomycetota</taxon>
        <taxon>Actinomycetes</taxon>
        <taxon>Kitasatosporales</taxon>
        <taxon>Streptomycetaceae</taxon>
        <taxon>Streptomyces</taxon>
    </lineage>
</organism>
<dbReference type="InterPro" id="IPR011701">
    <property type="entry name" value="MFS"/>
</dbReference>
<dbReference type="InterPro" id="IPR004638">
    <property type="entry name" value="EmrB-like"/>
</dbReference>
<keyword evidence="4" id="KW-1003">Cell membrane</keyword>
<dbReference type="InterPro" id="IPR020846">
    <property type="entry name" value="MFS_dom"/>
</dbReference>
<feature type="compositionally biased region" description="Low complexity" evidence="8">
    <location>
        <begin position="502"/>
        <end position="512"/>
    </location>
</feature>
<sequence>MSQDPSPGGTVVGAPPTRHLYAVMVAAVVAMLLAALDNLILSTAMPTIIADLGGLEHLSWVASAYMLATAASTPIWGKLGDMYGRKGVFLTSIGVFLIGSVVAGLSQSMGQLIGFRVLQGLGAGGLMVGALSIIGELVPPRERGKFQAMASAVVGVAMVAGPIAGGFLTDHFGWRYSFYINVPLGLVAFVIIAVALRLPKKRSEARIDYLGAVLLTAVITSLMLLTTWGGSRYDWFSPVVIGLAVVAVAGAFALLAVERRAAAPVLPLTVFRSSNFTWANVVALLFGFVMVAAMTFLPIYQQTVQGASATNAGLLLLPLLLSMVGVNTFAGPLIAKQGTFKRYAVLGGALLSVGVFLLSQMDTGTSRLTTGVYMAVFGAGLGLLMQITLSVAMESVEMRNLGVASSTVTLSRTIGGAFGVSFAGIFFADQVEGAVTGEGGAEAGGESRLSAESLMNLSEPVREAYKQAVADGTHWAFLCATVIGIAAFIGAWFIKDRPQPAVEAAPPAGAVPAEDRSGAAG</sequence>
<evidence type="ECO:0000256" key="5">
    <source>
        <dbReference type="ARBA" id="ARBA00022692"/>
    </source>
</evidence>
<comment type="similarity">
    <text evidence="2">Belongs to the major facilitator superfamily. TCR/Tet family.</text>
</comment>
<evidence type="ECO:0000256" key="4">
    <source>
        <dbReference type="ARBA" id="ARBA00022475"/>
    </source>
</evidence>
<feature type="transmembrane region" description="Helical" evidence="9">
    <location>
        <begin position="343"/>
        <end position="360"/>
    </location>
</feature>
<evidence type="ECO:0000256" key="9">
    <source>
        <dbReference type="SAM" id="Phobius"/>
    </source>
</evidence>
<feature type="transmembrane region" description="Helical" evidence="9">
    <location>
        <begin position="312"/>
        <end position="331"/>
    </location>
</feature>
<feature type="transmembrane region" description="Helical" evidence="9">
    <location>
        <begin position="278"/>
        <end position="300"/>
    </location>
</feature>
<keyword evidence="5 9" id="KW-0812">Transmembrane</keyword>
<comment type="subcellular location">
    <subcellularLocation>
        <location evidence="1">Cell membrane</location>
        <topology evidence="1">Multi-pass membrane protein</topology>
    </subcellularLocation>
</comment>
<evidence type="ECO:0000313" key="12">
    <source>
        <dbReference type="EMBL" id="ROV69896.1"/>
    </source>
</evidence>
<dbReference type="EMBL" id="KJ645792">
    <property type="protein sequence ID" value="AID47001.1"/>
    <property type="molecule type" value="Genomic_DNA"/>
</dbReference>
<evidence type="ECO:0000256" key="7">
    <source>
        <dbReference type="ARBA" id="ARBA00023136"/>
    </source>
</evidence>